<feature type="compositionally biased region" description="Polar residues" evidence="1">
    <location>
        <begin position="39"/>
        <end position="78"/>
    </location>
</feature>
<evidence type="ECO:0000313" key="2">
    <source>
        <dbReference type="EMBL" id="KNC87061.1"/>
    </source>
</evidence>
<feature type="compositionally biased region" description="Basic and acidic residues" evidence="1">
    <location>
        <begin position="145"/>
        <end position="168"/>
    </location>
</feature>
<accession>A0A0L0GDW9</accession>
<dbReference type="AlphaFoldDB" id="A0A0L0GDW9"/>
<dbReference type="RefSeq" id="XP_014160963.1">
    <property type="nucleotide sequence ID" value="XM_014305488.1"/>
</dbReference>
<protein>
    <submittedName>
        <fullName evidence="2">Uncharacterized protein</fullName>
    </submittedName>
</protein>
<sequence>MDTNTSAASQGVEVSTESSTEDGDTSTRARRNTKTTTTSQGAEVSTQSSTEDGDTSTRASMNTKTITTSQGAEVSSESCTEDGDTSTRARMNTNTTTTSQGAEVSTESSTEDGDTSTRARMNTNTSNTSQGAEVSTQSSTEDGDTSTRARATEHMGEHMGDTSTRTRMDTNTSTTSQGVTEHLSEHMGEHMGDTSTRTRMDTNTSTTSQGATKHMGDTSTRTCMFTNTSTTSQAPMGKPIPMAPSSVPKSIGMDFDVSHRTILPDCTADDELSLAACPFCLMGSKNGEEGSGSSGACYYCQHGPMDIITHVNRLEFANLQHTNEELEHQETIRDLNNVVVISEHRGAMRLDMDIEEPSVGGRNGGQNGGVPQYFPGDEKEDGHVRQDNVQGAADEEWLALYNKNPKLIERRIHVTVKFNFGNNTKSFKDRDFRGYKDDEFRGHPRYPKVRTGYT</sequence>
<dbReference type="Proteomes" id="UP000054560">
    <property type="component" value="Unassembled WGS sequence"/>
</dbReference>
<keyword evidence="3" id="KW-1185">Reference proteome</keyword>
<dbReference type="GeneID" id="25901309"/>
<gene>
    <name evidence="2" type="ORF">SARC_00805</name>
</gene>
<dbReference type="STRING" id="667725.A0A0L0GDW9"/>
<feature type="region of interest" description="Disordered" evidence="1">
    <location>
        <begin position="1"/>
        <end position="222"/>
    </location>
</feature>
<evidence type="ECO:0000313" key="3">
    <source>
        <dbReference type="Proteomes" id="UP000054560"/>
    </source>
</evidence>
<feature type="compositionally biased region" description="Basic and acidic residues" evidence="1">
    <location>
        <begin position="182"/>
        <end position="200"/>
    </location>
</feature>
<proteinExistence type="predicted"/>
<dbReference type="EMBL" id="KQ241624">
    <property type="protein sequence ID" value="KNC87061.1"/>
    <property type="molecule type" value="Genomic_DNA"/>
</dbReference>
<name>A0A0L0GDW9_9EUKA</name>
<evidence type="ECO:0000256" key="1">
    <source>
        <dbReference type="SAM" id="MobiDB-lite"/>
    </source>
</evidence>
<organism evidence="2 3">
    <name type="scientific">Sphaeroforma arctica JP610</name>
    <dbReference type="NCBI Taxonomy" id="667725"/>
    <lineage>
        <taxon>Eukaryota</taxon>
        <taxon>Ichthyosporea</taxon>
        <taxon>Ichthyophonida</taxon>
        <taxon>Sphaeroforma</taxon>
    </lineage>
</organism>
<feature type="compositionally biased region" description="Low complexity" evidence="1">
    <location>
        <begin position="86"/>
        <end position="99"/>
    </location>
</feature>
<reference evidence="2 3" key="1">
    <citation type="submission" date="2011-02" db="EMBL/GenBank/DDBJ databases">
        <title>The Genome Sequence of Sphaeroforma arctica JP610.</title>
        <authorList>
            <consortium name="The Broad Institute Genome Sequencing Platform"/>
            <person name="Russ C."/>
            <person name="Cuomo C."/>
            <person name="Young S.K."/>
            <person name="Zeng Q."/>
            <person name="Gargeya S."/>
            <person name="Alvarado L."/>
            <person name="Berlin A."/>
            <person name="Chapman S.B."/>
            <person name="Chen Z."/>
            <person name="Freedman E."/>
            <person name="Gellesch M."/>
            <person name="Goldberg J."/>
            <person name="Griggs A."/>
            <person name="Gujja S."/>
            <person name="Heilman E."/>
            <person name="Heiman D."/>
            <person name="Howarth C."/>
            <person name="Mehta T."/>
            <person name="Neiman D."/>
            <person name="Pearson M."/>
            <person name="Roberts A."/>
            <person name="Saif S."/>
            <person name="Shea T."/>
            <person name="Shenoy N."/>
            <person name="Sisk P."/>
            <person name="Stolte C."/>
            <person name="Sykes S."/>
            <person name="White J."/>
            <person name="Yandava C."/>
            <person name="Burger G."/>
            <person name="Gray M.W."/>
            <person name="Holland P.W.H."/>
            <person name="King N."/>
            <person name="Lang F.B.F."/>
            <person name="Roger A.J."/>
            <person name="Ruiz-Trillo I."/>
            <person name="Haas B."/>
            <person name="Nusbaum C."/>
            <person name="Birren B."/>
        </authorList>
    </citation>
    <scope>NUCLEOTIDE SEQUENCE [LARGE SCALE GENOMIC DNA]</scope>
    <source>
        <strain evidence="2 3">JP610</strain>
    </source>
</reference>
<feature type="compositionally biased region" description="Polar residues" evidence="1">
    <location>
        <begin position="118"/>
        <end position="140"/>
    </location>
</feature>